<protein>
    <submittedName>
        <fullName evidence="1">26606_t:CDS:1</fullName>
    </submittedName>
</protein>
<evidence type="ECO:0000313" key="1">
    <source>
        <dbReference type="EMBL" id="CAG8761864.1"/>
    </source>
</evidence>
<evidence type="ECO:0000313" key="2">
    <source>
        <dbReference type="Proteomes" id="UP000789920"/>
    </source>
</evidence>
<sequence>VHRTSVSTHNVCRQCPKTIYFFGHLADANVDNVQIYLCTSKMRGQCP</sequence>
<comment type="caution">
    <text evidence="1">The sequence shown here is derived from an EMBL/GenBank/DDBJ whole genome shotgun (WGS) entry which is preliminary data.</text>
</comment>
<feature type="non-terminal residue" evidence="1">
    <location>
        <position position="47"/>
    </location>
</feature>
<reference evidence="1" key="1">
    <citation type="submission" date="2021-06" db="EMBL/GenBank/DDBJ databases">
        <authorList>
            <person name="Kallberg Y."/>
            <person name="Tangrot J."/>
            <person name="Rosling A."/>
        </authorList>
    </citation>
    <scope>NUCLEOTIDE SEQUENCE</scope>
    <source>
        <strain evidence="1">MA461A</strain>
    </source>
</reference>
<dbReference type="EMBL" id="CAJVQC010036691">
    <property type="protein sequence ID" value="CAG8761864.1"/>
    <property type="molecule type" value="Genomic_DNA"/>
</dbReference>
<organism evidence="1 2">
    <name type="scientific">Racocetra persica</name>
    <dbReference type="NCBI Taxonomy" id="160502"/>
    <lineage>
        <taxon>Eukaryota</taxon>
        <taxon>Fungi</taxon>
        <taxon>Fungi incertae sedis</taxon>
        <taxon>Mucoromycota</taxon>
        <taxon>Glomeromycotina</taxon>
        <taxon>Glomeromycetes</taxon>
        <taxon>Diversisporales</taxon>
        <taxon>Gigasporaceae</taxon>
        <taxon>Racocetra</taxon>
    </lineage>
</organism>
<accession>A0ACA9QPV8</accession>
<dbReference type="Proteomes" id="UP000789920">
    <property type="component" value="Unassembled WGS sequence"/>
</dbReference>
<proteinExistence type="predicted"/>
<name>A0ACA9QPV8_9GLOM</name>
<keyword evidence="2" id="KW-1185">Reference proteome</keyword>
<gene>
    <name evidence="1" type="ORF">RPERSI_LOCUS15317</name>
</gene>
<feature type="non-terminal residue" evidence="1">
    <location>
        <position position="1"/>
    </location>
</feature>